<evidence type="ECO:0000313" key="2">
    <source>
        <dbReference type="EMBL" id="MCF5656965.1"/>
    </source>
</evidence>
<feature type="transmembrane region" description="Helical" evidence="1">
    <location>
        <begin position="44"/>
        <end position="67"/>
    </location>
</feature>
<reference evidence="2" key="1">
    <citation type="submission" date="2019-11" db="EMBL/GenBank/DDBJ databases">
        <title>Epiphytic Pseudomonas syringae from cherry orchards.</title>
        <authorList>
            <person name="Hulin M.T."/>
        </authorList>
    </citation>
    <scope>NUCLEOTIDE SEQUENCE</scope>
    <source>
        <strain evidence="2">PA-2-1F</strain>
    </source>
</reference>
<dbReference type="EMBL" id="WJZX01000083">
    <property type="protein sequence ID" value="MCF5656965.1"/>
    <property type="molecule type" value="Genomic_DNA"/>
</dbReference>
<protein>
    <submittedName>
        <fullName evidence="2">Uncharacterized protein</fullName>
    </submittedName>
</protein>
<keyword evidence="1" id="KW-0472">Membrane</keyword>
<proteinExistence type="predicted"/>
<organism evidence="2 3">
    <name type="scientific">Pseudomonas poae</name>
    <dbReference type="NCBI Taxonomy" id="200451"/>
    <lineage>
        <taxon>Bacteria</taxon>
        <taxon>Pseudomonadati</taxon>
        <taxon>Pseudomonadota</taxon>
        <taxon>Gammaproteobacteria</taxon>
        <taxon>Pseudomonadales</taxon>
        <taxon>Pseudomonadaceae</taxon>
        <taxon>Pseudomonas</taxon>
    </lineage>
</organism>
<feature type="transmembrane region" description="Helical" evidence="1">
    <location>
        <begin position="14"/>
        <end position="32"/>
    </location>
</feature>
<gene>
    <name evidence="2" type="ORF">GIV46_18290</name>
</gene>
<comment type="caution">
    <text evidence="2">The sequence shown here is derived from an EMBL/GenBank/DDBJ whole genome shotgun (WGS) entry which is preliminary data.</text>
</comment>
<keyword evidence="1" id="KW-0812">Transmembrane</keyword>
<name>A0AAP2S4Q0_9PSED</name>
<accession>A0AAP2S4Q0</accession>
<dbReference type="RefSeq" id="WP_236326363.1">
    <property type="nucleotide sequence ID" value="NZ_WJZX01000083.1"/>
</dbReference>
<keyword evidence="1" id="KW-1133">Transmembrane helix</keyword>
<dbReference type="Proteomes" id="UP000814126">
    <property type="component" value="Unassembled WGS sequence"/>
</dbReference>
<evidence type="ECO:0000313" key="3">
    <source>
        <dbReference type="Proteomes" id="UP000814126"/>
    </source>
</evidence>
<evidence type="ECO:0000256" key="1">
    <source>
        <dbReference type="SAM" id="Phobius"/>
    </source>
</evidence>
<sequence>MTAWREQSFWSKTWTYALLALMVVFAIEAGTWPDGSSSNRKRVFSPGFIVLCAFVAVIELVALHQLYAVNEL</sequence>
<dbReference type="AlphaFoldDB" id="A0AAP2S4Q0"/>